<dbReference type="STRING" id="4555.A0A368Q3Y7"/>
<protein>
    <submittedName>
        <fullName evidence="3">Uncharacterized protein</fullName>
    </submittedName>
</protein>
<dbReference type="GO" id="GO:0009733">
    <property type="term" value="P:response to auxin"/>
    <property type="evidence" value="ECO:0007669"/>
    <property type="project" value="InterPro"/>
</dbReference>
<reference evidence="3" key="1">
    <citation type="journal article" date="2012" name="Nat. Biotechnol.">
        <title>Reference genome sequence of the model plant Setaria.</title>
        <authorList>
            <person name="Bennetzen J.L."/>
            <person name="Schmutz J."/>
            <person name="Wang H."/>
            <person name="Percifield R."/>
            <person name="Hawkins J."/>
            <person name="Pontaroli A.C."/>
            <person name="Estep M."/>
            <person name="Feng L."/>
            <person name="Vaughn J.N."/>
            <person name="Grimwood J."/>
            <person name="Jenkins J."/>
            <person name="Barry K."/>
            <person name="Lindquist E."/>
            <person name="Hellsten U."/>
            <person name="Deshpande S."/>
            <person name="Wang X."/>
            <person name="Wu X."/>
            <person name="Mitros T."/>
            <person name="Triplett J."/>
            <person name="Yang X."/>
            <person name="Ye C.Y."/>
            <person name="Mauro-Herrera M."/>
            <person name="Wang L."/>
            <person name="Li P."/>
            <person name="Sharma M."/>
            <person name="Sharma R."/>
            <person name="Ronald P.C."/>
            <person name="Panaud O."/>
            <person name="Kellogg E.A."/>
            <person name="Brutnell T.P."/>
            <person name="Doust A.N."/>
            <person name="Tuskan G.A."/>
            <person name="Rokhsar D."/>
            <person name="Devos K.M."/>
        </authorList>
    </citation>
    <scope>NUCLEOTIDE SEQUENCE [LARGE SCALE GENOMIC DNA]</scope>
    <source>
        <strain evidence="3">Yugu1</strain>
    </source>
</reference>
<dbReference type="Pfam" id="PF02519">
    <property type="entry name" value="Auxin_inducible"/>
    <property type="match status" value="1"/>
</dbReference>
<dbReference type="EMBL" id="CM003529">
    <property type="protein sequence ID" value="RCV12524.1"/>
    <property type="molecule type" value="Genomic_DNA"/>
</dbReference>
<sequence>MSGGGKVPLEPGGGGPPVGRWWWRGRALATNYGGSGRDGGRGSGGSLRKLQIEVRQSSPPCHRRCSRIRAAPAILDSDWCPPNSGSGRVPAWHGTSGGKVPVGHVLVDVGAEREEMERFVVPAELLCRPPIAKLLRRAPQKYGYGPLRIPCPAAAFRRLLGALAETSRAAEEAGVAQVTSDNGNEWQRVEGGREGGTHRHQGWCRRGSGVETAAPATR</sequence>
<dbReference type="AlphaFoldDB" id="A0A368Q3Y7"/>
<dbReference type="PANTHER" id="PTHR31374:SF234">
    <property type="entry name" value="OS04G0617050 PROTEIN"/>
    <property type="match status" value="1"/>
</dbReference>
<name>A0A368Q3Y7_SETIT</name>
<dbReference type="PANTHER" id="PTHR31374">
    <property type="entry name" value="AUXIN-INDUCED PROTEIN-LIKE-RELATED"/>
    <property type="match status" value="1"/>
</dbReference>
<feature type="compositionally biased region" description="Gly residues" evidence="2">
    <location>
        <begin position="1"/>
        <end position="17"/>
    </location>
</feature>
<evidence type="ECO:0000313" key="3">
    <source>
        <dbReference type="EMBL" id="RCV12524.1"/>
    </source>
</evidence>
<organism evidence="3">
    <name type="scientific">Setaria italica</name>
    <name type="common">Foxtail millet</name>
    <name type="synonym">Panicum italicum</name>
    <dbReference type="NCBI Taxonomy" id="4555"/>
    <lineage>
        <taxon>Eukaryota</taxon>
        <taxon>Viridiplantae</taxon>
        <taxon>Streptophyta</taxon>
        <taxon>Embryophyta</taxon>
        <taxon>Tracheophyta</taxon>
        <taxon>Spermatophyta</taxon>
        <taxon>Magnoliopsida</taxon>
        <taxon>Liliopsida</taxon>
        <taxon>Poales</taxon>
        <taxon>Poaceae</taxon>
        <taxon>PACMAD clade</taxon>
        <taxon>Panicoideae</taxon>
        <taxon>Panicodae</taxon>
        <taxon>Paniceae</taxon>
        <taxon>Cenchrinae</taxon>
        <taxon>Setaria</taxon>
    </lineage>
</organism>
<dbReference type="InterPro" id="IPR003676">
    <property type="entry name" value="SAUR_fam"/>
</dbReference>
<reference evidence="3" key="2">
    <citation type="submission" date="2015-07" db="EMBL/GenBank/DDBJ databases">
        <authorList>
            <person name="Noorani M."/>
        </authorList>
    </citation>
    <scope>NUCLEOTIDE SEQUENCE</scope>
    <source>
        <strain evidence="3">Yugu1</strain>
    </source>
</reference>
<feature type="compositionally biased region" description="Basic and acidic residues" evidence="2">
    <location>
        <begin position="187"/>
        <end position="197"/>
    </location>
</feature>
<proteinExistence type="inferred from homology"/>
<accession>A0A368Q3Y7</accession>
<feature type="region of interest" description="Disordered" evidence="2">
    <location>
        <begin position="172"/>
        <end position="218"/>
    </location>
</feature>
<dbReference type="OrthoDB" id="838391at2759"/>
<evidence type="ECO:0000256" key="2">
    <source>
        <dbReference type="SAM" id="MobiDB-lite"/>
    </source>
</evidence>
<comment type="similarity">
    <text evidence="1">Belongs to the ARG7 family.</text>
</comment>
<gene>
    <name evidence="3" type="ORF">SETIT_2G275900v2</name>
</gene>
<evidence type="ECO:0000256" key="1">
    <source>
        <dbReference type="ARBA" id="ARBA00006974"/>
    </source>
</evidence>
<feature type="region of interest" description="Disordered" evidence="2">
    <location>
        <begin position="1"/>
        <end position="20"/>
    </location>
</feature>